<keyword evidence="2" id="KW-1185">Reference proteome</keyword>
<accession>A0ABP0JI58</accession>
<reference evidence="1 2" key="1">
    <citation type="submission" date="2024-02" db="EMBL/GenBank/DDBJ databases">
        <authorList>
            <person name="Chen Y."/>
            <person name="Shah S."/>
            <person name="Dougan E. K."/>
            <person name="Thang M."/>
            <person name="Chan C."/>
        </authorList>
    </citation>
    <scope>NUCLEOTIDE SEQUENCE [LARGE SCALE GENOMIC DNA]</scope>
</reference>
<evidence type="ECO:0000313" key="1">
    <source>
        <dbReference type="EMBL" id="CAK9013955.1"/>
    </source>
</evidence>
<name>A0ABP0JI58_9DINO</name>
<evidence type="ECO:0000313" key="2">
    <source>
        <dbReference type="Proteomes" id="UP001642464"/>
    </source>
</evidence>
<sequence>MSGSNSNCWTDDRYSNSNYLVEKGLLGAAYQLFVCHGLENPANDVKVWTYGHGQFELLDTVSKSDMDFAKTTVRLDNLEEELIVLIRPGTEQLTVWPQVSSTVEAAVLDGGDQWSLNCHRFQLDGQPFVPKLHWNHGPGTHSGNYGTYKRFFAVLRTDGREGVVWQDFTNDVVKVTWLAADLLSSETHQLTALNSQVLVGAAGDGANEMVLILGASEKCGSQGRRGRAEAVKFSVTGSELLRKALPTEKEMGWRSANKKAAGITDVREVMGAGQTDKTMEDDSDAEVDLELAEMTKILNLLLEVNLCLVKAD</sequence>
<proteinExistence type="predicted"/>
<comment type="caution">
    <text evidence="1">The sequence shown here is derived from an EMBL/GenBank/DDBJ whole genome shotgun (WGS) entry which is preliminary data.</text>
</comment>
<gene>
    <name evidence="1" type="ORF">SCF082_LOCUS12146</name>
</gene>
<dbReference type="Proteomes" id="UP001642464">
    <property type="component" value="Unassembled WGS sequence"/>
</dbReference>
<dbReference type="EMBL" id="CAXAMM010007358">
    <property type="protein sequence ID" value="CAK9013955.1"/>
    <property type="molecule type" value="Genomic_DNA"/>
</dbReference>
<protein>
    <submittedName>
        <fullName evidence="1">Nuclear pore complex protein Nup98-Nup96</fullName>
    </submittedName>
</protein>
<organism evidence="1 2">
    <name type="scientific">Durusdinium trenchii</name>
    <dbReference type="NCBI Taxonomy" id="1381693"/>
    <lineage>
        <taxon>Eukaryota</taxon>
        <taxon>Sar</taxon>
        <taxon>Alveolata</taxon>
        <taxon>Dinophyceae</taxon>
        <taxon>Suessiales</taxon>
        <taxon>Symbiodiniaceae</taxon>
        <taxon>Durusdinium</taxon>
    </lineage>
</organism>